<dbReference type="PANTHER" id="PTHR30390">
    <property type="entry name" value="SEDOHEPTULOSE 7-PHOSPHATE ISOMERASE / DNAA INITIATOR-ASSOCIATING FACTOR FOR REPLICATION INITIATION"/>
    <property type="match status" value="1"/>
</dbReference>
<dbReference type="OrthoDB" id="9810929at2"/>
<dbReference type="PROSITE" id="PS51464">
    <property type="entry name" value="SIS"/>
    <property type="match status" value="1"/>
</dbReference>
<protein>
    <submittedName>
        <fullName evidence="2">D-sedoheptulose 7-phosphate isomerase</fullName>
    </submittedName>
</protein>
<evidence type="ECO:0000313" key="2">
    <source>
        <dbReference type="EMBL" id="TCP00485.1"/>
    </source>
</evidence>
<accession>A0A4R2M6J3</accession>
<gene>
    <name evidence="2" type="ORF">EV684_113116</name>
</gene>
<dbReference type="Pfam" id="PF13580">
    <property type="entry name" value="SIS_2"/>
    <property type="match status" value="1"/>
</dbReference>
<evidence type="ECO:0000259" key="1">
    <source>
        <dbReference type="PROSITE" id="PS51464"/>
    </source>
</evidence>
<name>A0A4R2M6J3_RUBGE</name>
<dbReference type="AlphaFoldDB" id="A0A4R2M6J3"/>
<feature type="domain" description="SIS" evidence="1">
    <location>
        <begin position="35"/>
        <end position="185"/>
    </location>
</feature>
<dbReference type="GO" id="GO:0097367">
    <property type="term" value="F:carbohydrate derivative binding"/>
    <property type="evidence" value="ECO:0007669"/>
    <property type="project" value="InterPro"/>
</dbReference>
<dbReference type="PANTHER" id="PTHR30390:SF6">
    <property type="entry name" value="DNAA INITIATOR-ASSOCIATING PROTEIN DIAA"/>
    <property type="match status" value="1"/>
</dbReference>
<dbReference type="GO" id="GO:1901135">
    <property type="term" value="P:carbohydrate derivative metabolic process"/>
    <property type="evidence" value="ECO:0007669"/>
    <property type="project" value="InterPro"/>
</dbReference>
<proteinExistence type="predicted"/>
<comment type="caution">
    <text evidence="2">The sequence shown here is derived from an EMBL/GenBank/DDBJ whole genome shotgun (WGS) entry which is preliminary data.</text>
</comment>
<dbReference type="InterPro" id="IPR050099">
    <property type="entry name" value="SIS_GmhA/DiaA_subfam"/>
</dbReference>
<dbReference type="GeneID" id="99682833"/>
<dbReference type="SUPFAM" id="SSF53697">
    <property type="entry name" value="SIS domain"/>
    <property type="match status" value="1"/>
</dbReference>
<evidence type="ECO:0000313" key="3">
    <source>
        <dbReference type="Proteomes" id="UP000295106"/>
    </source>
</evidence>
<dbReference type="GO" id="GO:0016853">
    <property type="term" value="F:isomerase activity"/>
    <property type="evidence" value="ECO:0007669"/>
    <property type="project" value="UniProtKB-KW"/>
</dbReference>
<reference evidence="2 3" key="1">
    <citation type="submission" date="2019-03" db="EMBL/GenBank/DDBJ databases">
        <title>Genomic Encyclopedia of Type Strains, Phase IV (KMG-IV): sequencing the most valuable type-strain genomes for metagenomic binning, comparative biology and taxonomic classification.</title>
        <authorList>
            <person name="Goeker M."/>
        </authorList>
    </citation>
    <scope>NUCLEOTIDE SEQUENCE [LARGE SCALE GENOMIC DNA]</scope>
    <source>
        <strain evidence="2 3">DSM 1709</strain>
    </source>
</reference>
<dbReference type="Proteomes" id="UP000295106">
    <property type="component" value="Unassembled WGS sequence"/>
</dbReference>
<organism evidence="2 3">
    <name type="scientific">Rubrivivax gelatinosus</name>
    <name type="common">Rhodocyclus gelatinosus</name>
    <name type="synonym">Rhodopseudomonas gelatinosa</name>
    <dbReference type="NCBI Taxonomy" id="28068"/>
    <lineage>
        <taxon>Bacteria</taxon>
        <taxon>Pseudomonadati</taxon>
        <taxon>Pseudomonadota</taxon>
        <taxon>Betaproteobacteria</taxon>
        <taxon>Burkholderiales</taxon>
        <taxon>Sphaerotilaceae</taxon>
        <taxon>Rubrivivax</taxon>
    </lineage>
</organism>
<dbReference type="Gene3D" id="3.40.50.10490">
    <property type="entry name" value="Glucose-6-phosphate isomerase like protein, domain 1"/>
    <property type="match status" value="1"/>
</dbReference>
<dbReference type="RefSeq" id="WP_132648915.1">
    <property type="nucleotide sequence ID" value="NZ_CP181386.1"/>
</dbReference>
<sequence length="185" mass="19101">MLEPRIQQQFFDSADLKYQTAEALSRPIAEACGALIGAITSGGKLMIGGGGTASALALHFAQRLVGGYERERPPLPAMVLGADAEQLILALGHPGDVLFWIEPADGDGRLARAAIAAAHDKDMTVAGMSAGTGAAAAAVAAQLAETDVKVAIPHARGGRALELQLLVLHCLCDAIDLQLMGEQEP</sequence>
<dbReference type="InterPro" id="IPR046348">
    <property type="entry name" value="SIS_dom_sf"/>
</dbReference>
<dbReference type="InterPro" id="IPR001347">
    <property type="entry name" value="SIS_dom"/>
</dbReference>
<keyword evidence="2" id="KW-0413">Isomerase</keyword>
<dbReference type="EMBL" id="SLXD01000013">
    <property type="protein sequence ID" value="TCP00485.1"/>
    <property type="molecule type" value="Genomic_DNA"/>
</dbReference>